<dbReference type="EMBL" id="OW152815">
    <property type="protein sequence ID" value="CAH2063748.1"/>
    <property type="molecule type" value="Genomic_DNA"/>
</dbReference>
<evidence type="ECO:0000313" key="1">
    <source>
        <dbReference type="EMBL" id="CAH2063748.1"/>
    </source>
</evidence>
<reference evidence="1" key="1">
    <citation type="submission" date="2022-03" db="EMBL/GenBank/DDBJ databases">
        <authorList>
            <person name="Martin H S."/>
        </authorList>
    </citation>
    <scope>NUCLEOTIDE SEQUENCE</scope>
</reference>
<feature type="non-terminal residue" evidence="1">
    <location>
        <position position="161"/>
    </location>
</feature>
<proteinExistence type="predicted"/>
<dbReference type="Proteomes" id="UP000837857">
    <property type="component" value="Chromosome 3"/>
</dbReference>
<gene>
    <name evidence="1" type="ORF">IPOD504_LOCUS12657</name>
</gene>
<evidence type="ECO:0000313" key="2">
    <source>
        <dbReference type="Proteomes" id="UP000837857"/>
    </source>
</evidence>
<organism evidence="1 2">
    <name type="scientific">Iphiclides podalirius</name>
    <name type="common">scarce swallowtail</name>
    <dbReference type="NCBI Taxonomy" id="110791"/>
    <lineage>
        <taxon>Eukaryota</taxon>
        <taxon>Metazoa</taxon>
        <taxon>Ecdysozoa</taxon>
        <taxon>Arthropoda</taxon>
        <taxon>Hexapoda</taxon>
        <taxon>Insecta</taxon>
        <taxon>Pterygota</taxon>
        <taxon>Neoptera</taxon>
        <taxon>Endopterygota</taxon>
        <taxon>Lepidoptera</taxon>
        <taxon>Glossata</taxon>
        <taxon>Ditrysia</taxon>
        <taxon>Papilionoidea</taxon>
        <taxon>Papilionidae</taxon>
        <taxon>Papilioninae</taxon>
        <taxon>Iphiclides</taxon>
    </lineage>
</organism>
<sequence>MPRFFEALAGGIVGRARRETAIFPRNGRLLDLVTAATASHCSRGVVAALQSCGRCESANADIATVCRGLAFADPRRPWTVPTFARRYSPAQNPRLRNRRSEIEFTRQWRGRASAAADDGATPSCLAGISGTLCYGARYITGPLSCAQRDRIVGKRNPLVNR</sequence>
<keyword evidence="2" id="KW-1185">Reference proteome</keyword>
<name>A0ABN8IY35_9NEOP</name>
<protein>
    <submittedName>
        <fullName evidence="1">Uncharacterized protein</fullName>
    </submittedName>
</protein>
<accession>A0ABN8IY35</accession>